<organism evidence="1 2">
    <name type="scientific">Commensalibacter oyaizuii</name>
    <dbReference type="NCBI Taxonomy" id="3043873"/>
    <lineage>
        <taxon>Bacteria</taxon>
        <taxon>Pseudomonadati</taxon>
        <taxon>Pseudomonadota</taxon>
        <taxon>Alphaproteobacteria</taxon>
        <taxon>Acetobacterales</taxon>
        <taxon>Acetobacteraceae</taxon>
    </lineage>
</organism>
<accession>A0ABT6PZR6</accession>
<keyword evidence="1" id="KW-0548">Nucleotidyltransferase</keyword>
<dbReference type="InterPro" id="IPR027417">
    <property type="entry name" value="P-loop_NTPase"/>
</dbReference>
<dbReference type="EMBL" id="JASBAO010000001">
    <property type="protein sequence ID" value="MDI2090345.1"/>
    <property type="molecule type" value="Genomic_DNA"/>
</dbReference>
<dbReference type="SUPFAM" id="SSF52540">
    <property type="entry name" value="P-loop containing nucleoside triphosphate hydrolases"/>
    <property type="match status" value="1"/>
</dbReference>
<dbReference type="InterPro" id="IPR050238">
    <property type="entry name" value="DNA_Rep/Repair_Clamp_Loader"/>
</dbReference>
<proteinExistence type="predicted"/>
<dbReference type="GO" id="GO:0003887">
    <property type="term" value="F:DNA-directed DNA polymerase activity"/>
    <property type="evidence" value="ECO:0007669"/>
    <property type="project" value="UniProtKB-EC"/>
</dbReference>
<dbReference type="PANTHER" id="PTHR11669:SF8">
    <property type="entry name" value="DNA POLYMERASE III SUBUNIT DELTA"/>
    <property type="match status" value="1"/>
</dbReference>
<protein>
    <submittedName>
        <fullName evidence="1">DNA polymerase III subunit delta</fullName>
        <ecNumber evidence="1">2.7.7.7</ecNumber>
    </submittedName>
</protein>
<dbReference type="Pfam" id="PF13177">
    <property type="entry name" value="DNA_pol3_delta2"/>
    <property type="match status" value="1"/>
</dbReference>
<dbReference type="PANTHER" id="PTHR11669">
    <property type="entry name" value="REPLICATION FACTOR C / DNA POLYMERASE III GAMMA-TAU SUBUNIT"/>
    <property type="match status" value="1"/>
</dbReference>
<dbReference type="Gene3D" id="3.40.50.300">
    <property type="entry name" value="P-loop containing nucleotide triphosphate hydrolases"/>
    <property type="match status" value="1"/>
</dbReference>
<keyword evidence="2" id="KW-1185">Reference proteome</keyword>
<comment type="caution">
    <text evidence="1">The sequence shown here is derived from an EMBL/GenBank/DDBJ whole genome shotgun (WGS) entry which is preliminary data.</text>
</comment>
<sequence length="320" mass="36377">MKPMLPRENNHLWGHQKEYAYFKQAVAQNKLHHAWLISGEEGIGKATFVYHLIRLILGTDDKAISRIKAGSHADLLVIGRRFDDKKNRLRAEILIEDIRSVAEFLRLTPAEGGWRVVVIEDADKMNRNAANSLLKLLEEPPQAALLFLITTHPNRLLPTILSRCRKMPLHGLSDQEMIAGLSVLSPNLPFIEQQTAIDLADGSLGKALQLLESGYLNIKDIIDTLLNNPITGKEIYAQVEMILQKENGFSLFLNLLTDAISDRIRHAVREGKTQFGNPSRTIPQWIDLWQKLLKWHKDTESFNLDKKQTLISEFNLVSEL</sequence>
<dbReference type="EC" id="2.7.7.7" evidence="1"/>
<dbReference type="Proteomes" id="UP001431634">
    <property type="component" value="Unassembled WGS sequence"/>
</dbReference>
<name>A0ABT6PZR6_9PROT</name>
<evidence type="ECO:0000313" key="2">
    <source>
        <dbReference type="Proteomes" id="UP001431634"/>
    </source>
</evidence>
<dbReference type="RefSeq" id="WP_281447492.1">
    <property type="nucleotide sequence ID" value="NZ_JASBAO010000001.1"/>
</dbReference>
<reference evidence="1" key="1">
    <citation type="submission" date="2023-05" db="EMBL/GenBank/DDBJ databases">
        <title>Whole genome sequence of Commensalibacter sp.</title>
        <authorList>
            <person name="Charoenyingcharoen P."/>
            <person name="Yukphan P."/>
        </authorList>
    </citation>
    <scope>NUCLEOTIDE SEQUENCE</scope>
    <source>
        <strain evidence="1">TBRC 16381</strain>
    </source>
</reference>
<evidence type="ECO:0000313" key="1">
    <source>
        <dbReference type="EMBL" id="MDI2090345.1"/>
    </source>
</evidence>
<keyword evidence="1" id="KW-0808">Transferase</keyword>
<gene>
    <name evidence="1" type="ORF">QJV27_02920</name>
</gene>
<dbReference type="NCBIfam" id="NF005677">
    <property type="entry name" value="PRK07471.1"/>
    <property type="match status" value="1"/>
</dbReference>